<dbReference type="Proteomes" id="UP000001631">
    <property type="component" value="Unassembled WGS sequence"/>
</dbReference>
<feature type="region of interest" description="Disordered" evidence="1">
    <location>
        <begin position="35"/>
        <end position="61"/>
    </location>
</feature>
<feature type="compositionally biased region" description="Polar residues" evidence="1">
    <location>
        <begin position="43"/>
        <end position="61"/>
    </location>
</feature>
<dbReference type="EMBL" id="GG663364">
    <property type="protein sequence ID" value="EEH10346.1"/>
    <property type="molecule type" value="Genomic_DNA"/>
</dbReference>
<dbReference type="RefSeq" id="XP_045290826.1">
    <property type="nucleotide sequence ID" value="XM_045429040.1"/>
</dbReference>
<evidence type="ECO:0000256" key="1">
    <source>
        <dbReference type="SAM" id="MobiDB-lite"/>
    </source>
</evidence>
<dbReference type="AlphaFoldDB" id="C0NDP8"/>
<gene>
    <name evidence="2" type="ORF">HCBG_01991</name>
</gene>
<dbReference type="GeneID" id="69035007"/>
<feature type="region of interest" description="Disordered" evidence="1">
    <location>
        <begin position="197"/>
        <end position="221"/>
    </location>
</feature>
<feature type="region of interest" description="Disordered" evidence="1">
    <location>
        <begin position="452"/>
        <end position="586"/>
    </location>
</feature>
<feature type="compositionally biased region" description="Basic and acidic residues" evidence="1">
    <location>
        <begin position="571"/>
        <end position="580"/>
    </location>
</feature>
<feature type="compositionally biased region" description="Low complexity" evidence="1">
    <location>
        <begin position="467"/>
        <end position="476"/>
    </location>
</feature>
<keyword evidence="3" id="KW-1185">Reference proteome</keyword>
<protein>
    <submittedName>
        <fullName evidence="2">Uncharacterized protein</fullName>
    </submittedName>
</protein>
<feature type="compositionally biased region" description="Low complexity" evidence="1">
    <location>
        <begin position="399"/>
        <end position="418"/>
    </location>
</feature>
<sequence>MSKEIPFIILDSDDEDELQITGTAICAQNRIDSGPECSRGVCSPTNSQQTGNGEDGQRVTTAGRTHRVAHPISPSTSEWLQPAIPMERSPYFGLLLSSPTNSLSDNSGGKNKPTSPHPNSALAESTTSTGQELKAEHVSSPSPLTKEFFMDMADAIAHIFPYSELARKHKCSVDRVNRALIAVVLDPLMKRIERQDSCGNGNEEEEAEHAQTALPETWGSPNTLINKWNQQYQEMVSELQRESEGKGLPMEFGQILIAASGNAEAYWKERNAGFNAYQAFQNARKNDTAEDRPGEQVGEYKGLQQQLKSVVQTADPENQSSLSGTAVTAVFTLDTKEAAENGSNATGRKRARSSSESVEAKDISHGRDSSKSAPPSPSTATSPALCQVSTPPPRKKAKTISSISCQSTPTQTSTEESINSSHGLYDPIPKHPFVTDGASDTYTLAKFPYNRIHSTHNRPTPSPPPSTSSSGSLSPTAQTPTPLPRSRYLPNSIVNLFPNPKVSMTPRPAPPRSNFTRSTRRHAVTVDKFGNYQREKPSQREYQSSAYHISSKDRHNILLPRPNDLFPRRQSARDQPREPTESDNECDFYDPYYHAGVDRTTRVFTEGLWEQLFGGFGMGSGLEAGGARELMGLDFGLEQIEVSGQGKGKGRMIGDFGGDVNGHGAAGVGEESGWEDDDAGDDAGGERGWESGSLGSIWLWK</sequence>
<organism evidence="2 3">
    <name type="scientific">Ajellomyces capsulatus (strain G186AR / H82 / ATCC MYA-2454 / RMSCC 2432)</name>
    <name type="common">Darling's disease fungus</name>
    <name type="synonym">Histoplasma capsulatum</name>
    <dbReference type="NCBI Taxonomy" id="447093"/>
    <lineage>
        <taxon>Eukaryota</taxon>
        <taxon>Fungi</taxon>
        <taxon>Dikarya</taxon>
        <taxon>Ascomycota</taxon>
        <taxon>Pezizomycotina</taxon>
        <taxon>Eurotiomycetes</taxon>
        <taxon>Eurotiomycetidae</taxon>
        <taxon>Onygenales</taxon>
        <taxon>Ajellomycetaceae</taxon>
        <taxon>Histoplasma</taxon>
    </lineage>
</organism>
<feature type="region of interest" description="Disordered" evidence="1">
    <location>
        <begin position="660"/>
        <end position="701"/>
    </location>
</feature>
<name>C0NDP8_AJECG</name>
<reference evidence="2" key="1">
    <citation type="submission" date="2009-02" db="EMBL/GenBank/DDBJ databases">
        <title>The Genome Sequence of Ajellomyces capsulatus strain G186AR.</title>
        <authorList>
            <consortium name="The Broad Institute Genome Sequencing Platform"/>
            <person name="Champion M."/>
            <person name="Cuomo C."/>
            <person name="Ma L.-J."/>
            <person name="Henn M.R."/>
            <person name="Sil A."/>
            <person name="Goldman B."/>
            <person name="Young S.K."/>
            <person name="Kodira C.D."/>
            <person name="Zeng Q."/>
            <person name="Koehrsen M."/>
            <person name="Alvarado L."/>
            <person name="Berlin A."/>
            <person name="Borenstein D."/>
            <person name="Chen Z."/>
            <person name="Engels R."/>
            <person name="Freedman E."/>
            <person name="Gellesch M."/>
            <person name="Goldberg J."/>
            <person name="Griggs A."/>
            <person name="Gujja S."/>
            <person name="Heiman D."/>
            <person name="Hepburn T."/>
            <person name="Howarth C."/>
            <person name="Jen D."/>
            <person name="Larson L."/>
            <person name="Lewis B."/>
            <person name="Mehta T."/>
            <person name="Park D."/>
            <person name="Pearson M."/>
            <person name="Roberts A."/>
            <person name="Saif S."/>
            <person name="Shea T."/>
            <person name="Shenoy N."/>
            <person name="Sisk P."/>
            <person name="Stolte C."/>
            <person name="Sykes S."/>
            <person name="Walk T."/>
            <person name="White J."/>
            <person name="Yandava C."/>
            <person name="Klein B."/>
            <person name="McEwen J.G."/>
            <person name="Puccia R."/>
            <person name="Goldman G.H."/>
            <person name="Felipe M.S."/>
            <person name="Nino-Vega G."/>
            <person name="San-Blas G."/>
            <person name="Taylor J."/>
            <person name="Mendoza L."/>
            <person name="Galagan J."/>
            <person name="Nusbaum C."/>
            <person name="Birren B."/>
        </authorList>
    </citation>
    <scope>NUCLEOTIDE SEQUENCE</scope>
    <source>
        <strain evidence="2">G186AR</strain>
    </source>
</reference>
<feature type="compositionally biased region" description="Polar residues" evidence="1">
    <location>
        <begin position="102"/>
        <end position="131"/>
    </location>
</feature>
<evidence type="ECO:0000313" key="3">
    <source>
        <dbReference type="Proteomes" id="UP000001631"/>
    </source>
</evidence>
<feature type="region of interest" description="Disordered" evidence="1">
    <location>
        <begin position="102"/>
        <end position="140"/>
    </location>
</feature>
<dbReference type="HOGENOM" id="CLU_394298_0_0_1"/>
<proteinExistence type="predicted"/>
<accession>C0NDP8</accession>
<feature type="region of interest" description="Disordered" evidence="1">
    <location>
        <begin position="338"/>
        <end position="432"/>
    </location>
</feature>
<feature type="compositionally biased region" description="Basic and acidic residues" evidence="1">
    <location>
        <begin position="358"/>
        <end position="370"/>
    </location>
</feature>
<dbReference type="InParanoid" id="C0NDP8"/>
<feature type="compositionally biased region" description="Acidic residues" evidence="1">
    <location>
        <begin position="672"/>
        <end position="683"/>
    </location>
</feature>
<evidence type="ECO:0000313" key="2">
    <source>
        <dbReference type="EMBL" id="EEH10346.1"/>
    </source>
</evidence>